<keyword evidence="7" id="KW-1185">Reference proteome</keyword>
<protein>
    <recommendedName>
        <fullName evidence="5">MYND-type domain-containing protein</fullName>
    </recommendedName>
</protein>
<keyword evidence="2 4" id="KW-0863">Zinc-finger</keyword>
<evidence type="ECO:0000256" key="1">
    <source>
        <dbReference type="ARBA" id="ARBA00022723"/>
    </source>
</evidence>
<dbReference type="Pfam" id="PF01753">
    <property type="entry name" value="zf-MYND"/>
    <property type="match status" value="1"/>
</dbReference>
<feature type="domain" description="MYND-type" evidence="5">
    <location>
        <begin position="17"/>
        <end position="57"/>
    </location>
</feature>
<gene>
    <name evidence="6" type="ORF">BCR35DRAFT_303012</name>
</gene>
<dbReference type="Proteomes" id="UP000193467">
    <property type="component" value="Unassembled WGS sequence"/>
</dbReference>
<dbReference type="PROSITE" id="PS01360">
    <property type="entry name" value="ZF_MYND_1"/>
    <property type="match status" value="1"/>
</dbReference>
<accession>A0A1Y2FM64</accession>
<organism evidence="6 7">
    <name type="scientific">Leucosporidium creatinivorum</name>
    <dbReference type="NCBI Taxonomy" id="106004"/>
    <lineage>
        <taxon>Eukaryota</taxon>
        <taxon>Fungi</taxon>
        <taxon>Dikarya</taxon>
        <taxon>Basidiomycota</taxon>
        <taxon>Pucciniomycotina</taxon>
        <taxon>Microbotryomycetes</taxon>
        <taxon>Leucosporidiales</taxon>
        <taxon>Leucosporidium</taxon>
    </lineage>
</organism>
<reference evidence="6 7" key="1">
    <citation type="submission" date="2016-07" db="EMBL/GenBank/DDBJ databases">
        <title>Pervasive Adenine N6-methylation of Active Genes in Fungi.</title>
        <authorList>
            <consortium name="DOE Joint Genome Institute"/>
            <person name="Mondo S.J."/>
            <person name="Dannebaum R.O."/>
            <person name="Kuo R.C."/>
            <person name="Labutti K."/>
            <person name="Haridas S."/>
            <person name="Kuo A."/>
            <person name="Salamov A."/>
            <person name="Ahrendt S.R."/>
            <person name="Lipzen A."/>
            <person name="Sullivan W."/>
            <person name="Andreopoulos W.B."/>
            <person name="Clum A."/>
            <person name="Lindquist E."/>
            <person name="Daum C."/>
            <person name="Ramamoorthy G.K."/>
            <person name="Gryganskyi A."/>
            <person name="Culley D."/>
            <person name="Magnuson J.K."/>
            <person name="James T.Y."/>
            <person name="O'Malley M.A."/>
            <person name="Stajich J.E."/>
            <person name="Spatafora J.W."/>
            <person name="Visel A."/>
            <person name="Grigoriev I.V."/>
        </authorList>
    </citation>
    <scope>NUCLEOTIDE SEQUENCE [LARGE SCALE GENOMIC DNA]</scope>
    <source>
        <strain evidence="6 7">62-1032</strain>
    </source>
</reference>
<evidence type="ECO:0000256" key="3">
    <source>
        <dbReference type="ARBA" id="ARBA00022833"/>
    </source>
</evidence>
<comment type="caution">
    <text evidence="6">The sequence shown here is derived from an EMBL/GenBank/DDBJ whole genome shotgun (WGS) entry which is preliminary data.</text>
</comment>
<dbReference type="OrthoDB" id="5231159at2759"/>
<dbReference type="SUPFAM" id="SSF144232">
    <property type="entry name" value="HIT/MYND zinc finger-like"/>
    <property type="match status" value="1"/>
</dbReference>
<keyword evidence="3" id="KW-0862">Zinc</keyword>
<dbReference type="InParanoid" id="A0A1Y2FM64"/>
<dbReference type="PROSITE" id="PS50865">
    <property type="entry name" value="ZF_MYND_2"/>
    <property type="match status" value="1"/>
</dbReference>
<dbReference type="InterPro" id="IPR002893">
    <property type="entry name" value="Znf_MYND"/>
</dbReference>
<sequence length="315" mass="35222">MPASNAEMDAMLTRRPCAACLGLFSPKELKKCSGCHSTLYCSVACSKNNWKAHKDLCKYNKAVGDSIEIITIDQPYEIVLKEQFKRFTELIVPQIAGAAAQAYGLRAEGSPQPTSGNAVDGKAGPLPHPSTHILLIFFSFDMRQRELLRQFSFEGGATCPLTLFEKRTRGFHEQEVPPVPPGLFSRDWLDNHIGMGGLPAEAPRIPIAIEAHFSKDTWNLTGGPSFTAHHTGLSTTLPSPGAMFPAPPPETWIRDLGDHLAAMQQVGWKEKREIRTERVRKEMKEQLVGPNLTEAQFEDVWRWRQHSQRFFGQND</sequence>
<evidence type="ECO:0000256" key="2">
    <source>
        <dbReference type="ARBA" id="ARBA00022771"/>
    </source>
</evidence>
<evidence type="ECO:0000256" key="4">
    <source>
        <dbReference type="PROSITE-ProRule" id="PRU00134"/>
    </source>
</evidence>
<dbReference type="Gene3D" id="6.10.140.2220">
    <property type="match status" value="1"/>
</dbReference>
<evidence type="ECO:0000313" key="7">
    <source>
        <dbReference type="Proteomes" id="UP000193467"/>
    </source>
</evidence>
<evidence type="ECO:0000259" key="5">
    <source>
        <dbReference type="PROSITE" id="PS50865"/>
    </source>
</evidence>
<keyword evidence="1" id="KW-0479">Metal-binding</keyword>
<dbReference type="AlphaFoldDB" id="A0A1Y2FM64"/>
<dbReference type="GO" id="GO:0008270">
    <property type="term" value="F:zinc ion binding"/>
    <property type="evidence" value="ECO:0007669"/>
    <property type="project" value="UniProtKB-KW"/>
</dbReference>
<name>A0A1Y2FM64_9BASI</name>
<dbReference type="EMBL" id="MCGR01000017">
    <property type="protein sequence ID" value="ORY84687.1"/>
    <property type="molecule type" value="Genomic_DNA"/>
</dbReference>
<evidence type="ECO:0000313" key="6">
    <source>
        <dbReference type="EMBL" id="ORY84687.1"/>
    </source>
</evidence>
<proteinExistence type="predicted"/>